<feature type="compositionally biased region" description="Acidic residues" evidence="1">
    <location>
        <begin position="41"/>
        <end position="57"/>
    </location>
</feature>
<reference evidence="2 3" key="1">
    <citation type="submission" date="2019-04" db="EMBL/GenBank/DDBJ databases">
        <title>An improved genome assembly and genetic linkage map for asparagus bean, Vigna unguiculata ssp. sesquipedialis.</title>
        <authorList>
            <person name="Xia Q."/>
            <person name="Zhang R."/>
            <person name="Dong Y."/>
        </authorList>
    </citation>
    <scope>NUCLEOTIDE SEQUENCE [LARGE SCALE GENOMIC DNA]</scope>
    <source>
        <tissue evidence="2">Leaf</tissue>
    </source>
</reference>
<organism evidence="2 3">
    <name type="scientific">Vigna unguiculata</name>
    <name type="common">Cowpea</name>
    <dbReference type="NCBI Taxonomy" id="3917"/>
    <lineage>
        <taxon>Eukaryota</taxon>
        <taxon>Viridiplantae</taxon>
        <taxon>Streptophyta</taxon>
        <taxon>Embryophyta</taxon>
        <taxon>Tracheophyta</taxon>
        <taxon>Spermatophyta</taxon>
        <taxon>Magnoliopsida</taxon>
        <taxon>eudicotyledons</taxon>
        <taxon>Gunneridae</taxon>
        <taxon>Pentapetalae</taxon>
        <taxon>rosids</taxon>
        <taxon>fabids</taxon>
        <taxon>Fabales</taxon>
        <taxon>Fabaceae</taxon>
        <taxon>Papilionoideae</taxon>
        <taxon>50 kb inversion clade</taxon>
        <taxon>NPAAA clade</taxon>
        <taxon>indigoferoid/millettioid clade</taxon>
        <taxon>Phaseoleae</taxon>
        <taxon>Vigna</taxon>
    </lineage>
</organism>
<dbReference type="AlphaFoldDB" id="A0A4D6N9A7"/>
<protein>
    <submittedName>
        <fullName evidence="2">Uncharacterized protein</fullName>
    </submittedName>
</protein>
<proteinExistence type="predicted"/>
<evidence type="ECO:0000313" key="3">
    <source>
        <dbReference type="Proteomes" id="UP000501690"/>
    </source>
</evidence>
<evidence type="ECO:0000313" key="2">
    <source>
        <dbReference type="EMBL" id="QCE10423.1"/>
    </source>
</evidence>
<sequence>MKLKSKALRMVFITESFFFLIESKHGENGVRHARASSSSSYEEDDEWGTLEVEEEANTDGGGERRRDADEGGGMGFGGGLGRR</sequence>
<name>A0A4D6N9A7_VIGUN</name>
<gene>
    <name evidence="2" type="ORF">DEO72_LG10g1653</name>
</gene>
<keyword evidence="3" id="KW-1185">Reference proteome</keyword>
<dbReference type="Proteomes" id="UP000501690">
    <property type="component" value="Linkage Group LG10"/>
</dbReference>
<feature type="compositionally biased region" description="Gly residues" evidence="1">
    <location>
        <begin position="71"/>
        <end position="83"/>
    </location>
</feature>
<evidence type="ECO:0000256" key="1">
    <source>
        <dbReference type="SAM" id="MobiDB-lite"/>
    </source>
</evidence>
<dbReference type="EMBL" id="CP039354">
    <property type="protein sequence ID" value="QCE10423.1"/>
    <property type="molecule type" value="Genomic_DNA"/>
</dbReference>
<feature type="region of interest" description="Disordered" evidence="1">
    <location>
        <begin position="27"/>
        <end position="83"/>
    </location>
</feature>
<accession>A0A4D6N9A7</accession>